<dbReference type="Proteomes" id="UP000489351">
    <property type="component" value="Unassembled WGS sequence"/>
</dbReference>
<dbReference type="Pfam" id="PF08281">
    <property type="entry name" value="Sigma70_r4_2"/>
    <property type="match status" value="1"/>
</dbReference>
<dbReference type="GO" id="GO:0016987">
    <property type="term" value="F:sigma factor activity"/>
    <property type="evidence" value="ECO:0007669"/>
    <property type="project" value="InterPro"/>
</dbReference>
<dbReference type="GO" id="GO:0006352">
    <property type="term" value="P:DNA-templated transcription initiation"/>
    <property type="evidence" value="ECO:0007669"/>
    <property type="project" value="InterPro"/>
</dbReference>
<comment type="caution">
    <text evidence="3">The sequence shown here is derived from an EMBL/GenBank/DDBJ whole genome shotgun (WGS) entry which is preliminary data.</text>
</comment>
<name>A0A3S0P0Z3_CHLPH</name>
<dbReference type="InterPro" id="IPR036388">
    <property type="entry name" value="WH-like_DNA-bd_sf"/>
</dbReference>
<proteinExistence type="predicted"/>
<sequence>MTHLKKTPLDLLDDIYSLAYWMTGNEKETADLVNMTYVNLHGSAAETDVLKTFRACYVDQYGNEAQLCISEQDCRPHVTLLEKFREWSADIKLSVLLSEISGLKHEQIAEIVGKPVETIRKWLFIGRRIMVKDMQLKASA</sequence>
<keyword evidence="5" id="KW-1185">Reference proteome</keyword>
<evidence type="ECO:0000313" key="4">
    <source>
        <dbReference type="Proteomes" id="UP000279908"/>
    </source>
</evidence>
<evidence type="ECO:0000313" key="2">
    <source>
        <dbReference type="EMBL" id="MWV54096.1"/>
    </source>
</evidence>
<evidence type="ECO:0000313" key="5">
    <source>
        <dbReference type="Proteomes" id="UP000489351"/>
    </source>
</evidence>
<evidence type="ECO:0000259" key="1">
    <source>
        <dbReference type="Pfam" id="PF08281"/>
    </source>
</evidence>
<dbReference type="Gene3D" id="1.10.10.10">
    <property type="entry name" value="Winged helix-like DNA-binding domain superfamily/Winged helix DNA-binding domain"/>
    <property type="match status" value="1"/>
</dbReference>
<reference evidence="2 5" key="2">
    <citation type="submission" date="2019-11" db="EMBL/GenBank/DDBJ databases">
        <title>Green- and brown-colored morphotypes of Chlorobia in the stratified aquatic ecosystems of Kandalaksha Gulf (White Sea): A model for study of the accessory genome evolution.</title>
        <authorList>
            <person name="Grouzdev D.S."/>
        </authorList>
    </citation>
    <scope>NUCLEOTIDE SEQUENCE [LARGE SCALE GENOMIC DNA]</scope>
    <source>
        <strain evidence="2 5">ZM</strain>
    </source>
</reference>
<feature type="domain" description="RNA polymerase sigma factor 70 region 4 type 2" evidence="1">
    <location>
        <begin position="95"/>
        <end position="128"/>
    </location>
</feature>
<dbReference type="SUPFAM" id="SSF88659">
    <property type="entry name" value="Sigma3 and sigma4 domains of RNA polymerase sigma factors"/>
    <property type="match status" value="1"/>
</dbReference>
<protein>
    <submittedName>
        <fullName evidence="3">RNA polymerase subunit sigma-24</fullName>
    </submittedName>
</protein>
<evidence type="ECO:0000313" key="3">
    <source>
        <dbReference type="EMBL" id="RTY40136.1"/>
    </source>
</evidence>
<organism evidence="3 4">
    <name type="scientific">Chlorobium phaeovibrioides</name>
    <dbReference type="NCBI Taxonomy" id="1094"/>
    <lineage>
        <taxon>Bacteria</taxon>
        <taxon>Pseudomonadati</taxon>
        <taxon>Chlorobiota</taxon>
        <taxon>Chlorobiia</taxon>
        <taxon>Chlorobiales</taxon>
        <taxon>Chlorobiaceae</taxon>
        <taxon>Chlorobium/Pelodictyon group</taxon>
        <taxon>Chlorobium</taxon>
    </lineage>
</organism>
<dbReference type="RefSeq" id="WP_126383512.1">
    <property type="nucleotide sequence ID" value="NZ_RXYK01000001.1"/>
</dbReference>
<dbReference type="AlphaFoldDB" id="A0A3S0P0Z3"/>
<accession>A0A3S0P0Z3</accession>
<dbReference type="GO" id="GO:0003677">
    <property type="term" value="F:DNA binding"/>
    <property type="evidence" value="ECO:0007669"/>
    <property type="project" value="InterPro"/>
</dbReference>
<gene>
    <name evidence="3" type="ORF">EKD02_01520</name>
    <name evidence="2" type="ORF">GJ685_03335</name>
</gene>
<dbReference type="EMBL" id="WUBZ01000007">
    <property type="protein sequence ID" value="MWV54096.1"/>
    <property type="molecule type" value="Genomic_DNA"/>
</dbReference>
<dbReference type="EMBL" id="RXYK01000001">
    <property type="protein sequence ID" value="RTY40136.1"/>
    <property type="molecule type" value="Genomic_DNA"/>
</dbReference>
<dbReference type="Proteomes" id="UP000279908">
    <property type="component" value="Unassembled WGS sequence"/>
</dbReference>
<reference evidence="3 4" key="1">
    <citation type="submission" date="2018-12" db="EMBL/GenBank/DDBJ databases">
        <authorList>
            <person name="Lunina O.N."/>
            <person name="Grouzdev D.S."/>
            <person name="Gorlenko V.M."/>
            <person name="Savvichev A.S."/>
        </authorList>
    </citation>
    <scope>NUCLEOTIDE SEQUENCE [LARGE SCALE GENOMIC DNA]</scope>
    <source>
        <strain evidence="3 4">BrKhr-17</strain>
    </source>
</reference>
<dbReference type="InterPro" id="IPR013324">
    <property type="entry name" value="RNA_pol_sigma_r3/r4-like"/>
</dbReference>
<dbReference type="InterPro" id="IPR013249">
    <property type="entry name" value="RNA_pol_sigma70_r4_t2"/>
</dbReference>